<evidence type="ECO:0008006" key="4">
    <source>
        <dbReference type="Google" id="ProtNLM"/>
    </source>
</evidence>
<dbReference type="KEGG" id="nin:NADRNF5_2085"/>
<reference evidence="3" key="1">
    <citation type="submission" date="2015-03" db="EMBL/GenBank/DDBJ databases">
        <title>Characterization of two novel Thaumarchaeota isolated from the Northern Adriatic Sea.</title>
        <authorList>
            <person name="Bayer B."/>
            <person name="Vojvoda J."/>
            <person name="Offre P."/>
            <person name="Srivastava A."/>
            <person name="Elisabeth N."/>
            <person name="Garcia J.A.L."/>
            <person name="Schleper C."/>
            <person name="Herndl G.J."/>
        </authorList>
    </citation>
    <scope>NUCLEOTIDE SEQUENCE [LARGE SCALE GENOMIC DNA]</scope>
    <source>
        <strain evidence="3">NF5</strain>
    </source>
</reference>
<keyword evidence="3" id="KW-1185">Reference proteome</keyword>
<gene>
    <name evidence="2" type="ORF">NADRNF5_2085</name>
</gene>
<dbReference type="PANTHER" id="PTHR36507:SF1">
    <property type="entry name" value="BLL1555 PROTEIN"/>
    <property type="match status" value="1"/>
</dbReference>
<dbReference type="Proteomes" id="UP000032408">
    <property type="component" value="Chromosome"/>
</dbReference>
<dbReference type="EMBL" id="CP011070">
    <property type="protein sequence ID" value="AJW71758.1"/>
    <property type="molecule type" value="Genomic_DNA"/>
</dbReference>
<dbReference type="HOGENOM" id="CLU_579532_0_0_2"/>
<dbReference type="AlphaFoldDB" id="A0A0D5C5C4"/>
<sequence length="471" mass="49021">MRISYYIILVLGLSLFFSADYVFADHLEVTIVPAVGSGAPGCEETADGCYIPSTVTVDVGGVVIMSNTDTAAHTFTAGTGSDGPSGEFDTGLLMAGNSFEYSPDTVGEIPYFCMVHPWMQGLIVVKESSSGTSYPTPAPTPAPTPSYSIPRGTDVTIAVGSGAPGCEKQNLCYAPYKFTTFTGKAIDWFNADSAAHTVTAGTPEDGPSGEFDSGLFMGGTSFSYTPDTVGEIPYFCMVHPWMTGLIVVKDLSSPTPTPTPTAAISVSTDDSQYSPNDLVTIKVSTSKSANVAISVVGPGGDSIVSRSVSTDSRGNGSLQFKLPDSSQNGTYRVDSTATISGSKVSDITTFTVKSTSARVSIVSLQPTDQQGNAVSSFTKGKLGFVKVVLNSDSSINSLVTINLFDSELTSLGIGSFKTTLGSGSSEMTLSFFIPNDAKLGSGDIYANVFSDWPSQGGVPLTGESATQVRIQ</sequence>
<evidence type="ECO:0000313" key="2">
    <source>
        <dbReference type="EMBL" id="AJW71758.1"/>
    </source>
</evidence>
<dbReference type="STRING" id="1580092.NADRNF5_2085"/>
<evidence type="ECO:0000256" key="1">
    <source>
        <dbReference type="SAM" id="MobiDB-lite"/>
    </source>
</evidence>
<accession>A0A0D5C5C4</accession>
<dbReference type="InterPro" id="IPR008972">
    <property type="entry name" value="Cupredoxin"/>
</dbReference>
<protein>
    <recommendedName>
        <fullName evidence="4">Blue (Type1) copper domain-containing protein</fullName>
    </recommendedName>
</protein>
<evidence type="ECO:0000313" key="3">
    <source>
        <dbReference type="Proteomes" id="UP000032408"/>
    </source>
</evidence>
<dbReference type="Gene3D" id="2.60.40.420">
    <property type="entry name" value="Cupredoxins - blue copper proteins"/>
    <property type="match status" value="2"/>
</dbReference>
<feature type="region of interest" description="Disordered" evidence="1">
    <location>
        <begin position="130"/>
        <end position="149"/>
    </location>
</feature>
<dbReference type="InterPro" id="IPR052721">
    <property type="entry name" value="ET_Amicyanin"/>
</dbReference>
<organism evidence="2 3">
    <name type="scientific">Nitrosopumilus adriaticus</name>
    <dbReference type="NCBI Taxonomy" id="1580092"/>
    <lineage>
        <taxon>Archaea</taxon>
        <taxon>Nitrososphaerota</taxon>
        <taxon>Nitrososphaeria</taxon>
        <taxon>Nitrosopumilales</taxon>
        <taxon>Nitrosopumilaceae</taxon>
        <taxon>Nitrosopumilus</taxon>
    </lineage>
</organism>
<dbReference type="SUPFAM" id="SSF49503">
    <property type="entry name" value="Cupredoxins"/>
    <property type="match status" value="2"/>
</dbReference>
<dbReference type="Gene3D" id="2.60.40.1930">
    <property type="match status" value="1"/>
</dbReference>
<reference evidence="2 3" key="2">
    <citation type="journal article" date="2016" name="ISME J.">
        <title>Physiological and genomic characterization of two novel marine thaumarchaeal strains indicates niche differentiation.</title>
        <authorList>
            <person name="Bayer B."/>
            <person name="Vojvoda J."/>
            <person name="Offre P."/>
            <person name="Alves R.J."/>
            <person name="Elisabeth N.H."/>
            <person name="Garcia J.A."/>
            <person name="Volland J.M."/>
            <person name="Srivastava A."/>
            <person name="Schleper C."/>
            <person name="Herndl G.J."/>
        </authorList>
    </citation>
    <scope>NUCLEOTIDE SEQUENCE [LARGE SCALE GENOMIC DNA]</scope>
    <source>
        <strain evidence="2 3">NF5</strain>
    </source>
</reference>
<name>A0A0D5C5C4_9ARCH</name>
<proteinExistence type="predicted"/>
<dbReference type="PANTHER" id="PTHR36507">
    <property type="entry name" value="BLL1555 PROTEIN"/>
    <property type="match status" value="1"/>
</dbReference>